<dbReference type="RefSeq" id="WP_061857248.1">
    <property type="nucleotide sequence ID" value="NZ_LTBB01000001.1"/>
</dbReference>
<dbReference type="Pfam" id="PF01478">
    <property type="entry name" value="Peptidase_A24"/>
    <property type="match status" value="1"/>
</dbReference>
<feature type="transmembrane region" description="Helical" evidence="7">
    <location>
        <begin position="96"/>
        <end position="113"/>
    </location>
</feature>
<keyword evidence="11" id="KW-1185">Reference proteome</keyword>
<proteinExistence type="inferred from homology"/>
<evidence type="ECO:0000256" key="3">
    <source>
        <dbReference type="ARBA" id="ARBA00022475"/>
    </source>
</evidence>
<feature type="transmembrane region" description="Helical" evidence="7">
    <location>
        <begin position="218"/>
        <end position="236"/>
    </location>
</feature>
<evidence type="ECO:0000313" key="11">
    <source>
        <dbReference type="Proteomes" id="UP000075374"/>
    </source>
</evidence>
<dbReference type="PATRIC" id="fig|1121305.3.peg.315"/>
<evidence type="ECO:0000256" key="7">
    <source>
        <dbReference type="SAM" id="Phobius"/>
    </source>
</evidence>
<feature type="domain" description="Prepilin peptidase A24 N-terminal" evidence="9">
    <location>
        <begin position="8"/>
        <end position="90"/>
    </location>
</feature>
<organism evidence="10 11">
    <name type="scientific">Clostridium colicanis DSM 13634</name>
    <dbReference type="NCBI Taxonomy" id="1121305"/>
    <lineage>
        <taxon>Bacteria</taxon>
        <taxon>Bacillati</taxon>
        <taxon>Bacillota</taxon>
        <taxon>Clostridia</taxon>
        <taxon>Eubacteriales</taxon>
        <taxon>Clostridiaceae</taxon>
        <taxon>Clostridium</taxon>
    </lineage>
</organism>
<keyword evidence="4 7" id="KW-0812">Transmembrane</keyword>
<keyword evidence="6 7" id="KW-0472">Membrane</keyword>
<gene>
    <name evidence="10" type="primary">comC</name>
    <name evidence="10" type="ORF">CLCOL_03160</name>
</gene>
<evidence type="ECO:0000256" key="2">
    <source>
        <dbReference type="ARBA" id="ARBA00005801"/>
    </source>
</evidence>
<dbReference type="GO" id="GO:0005886">
    <property type="term" value="C:plasma membrane"/>
    <property type="evidence" value="ECO:0007669"/>
    <property type="project" value="UniProtKB-SubCell"/>
</dbReference>
<dbReference type="EMBL" id="LTBB01000001">
    <property type="protein sequence ID" value="KYH30370.1"/>
    <property type="molecule type" value="Genomic_DNA"/>
</dbReference>
<dbReference type="InterPro" id="IPR050882">
    <property type="entry name" value="Prepilin_peptidase/N-MTase"/>
</dbReference>
<dbReference type="PANTHER" id="PTHR30487:SF0">
    <property type="entry name" value="PREPILIN LEADER PEPTIDASE_N-METHYLTRANSFERASE-RELATED"/>
    <property type="match status" value="1"/>
</dbReference>
<evidence type="ECO:0000256" key="6">
    <source>
        <dbReference type="ARBA" id="ARBA00023136"/>
    </source>
</evidence>
<evidence type="ECO:0000259" key="8">
    <source>
        <dbReference type="Pfam" id="PF01478"/>
    </source>
</evidence>
<dbReference type="AlphaFoldDB" id="A0A151AS10"/>
<dbReference type="GO" id="GO:0006465">
    <property type="term" value="P:signal peptide processing"/>
    <property type="evidence" value="ECO:0007669"/>
    <property type="project" value="TreeGrafter"/>
</dbReference>
<name>A0A151AS10_9CLOT</name>
<dbReference type="PANTHER" id="PTHR30487">
    <property type="entry name" value="TYPE 4 PREPILIN-LIKE PROTEINS LEADER PEPTIDE-PROCESSING ENZYME"/>
    <property type="match status" value="1"/>
</dbReference>
<feature type="transmembrane region" description="Helical" evidence="7">
    <location>
        <begin position="5"/>
        <end position="24"/>
    </location>
</feature>
<dbReference type="InterPro" id="IPR010627">
    <property type="entry name" value="Prepilin_pept_A24_N"/>
</dbReference>
<dbReference type="STRING" id="1121305.CLCOL_03160"/>
<feature type="transmembrane region" description="Helical" evidence="7">
    <location>
        <begin position="149"/>
        <end position="169"/>
    </location>
</feature>
<evidence type="ECO:0000256" key="4">
    <source>
        <dbReference type="ARBA" id="ARBA00022692"/>
    </source>
</evidence>
<dbReference type="Gene3D" id="1.20.120.1220">
    <property type="match status" value="1"/>
</dbReference>
<evidence type="ECO:0000256" key="1">
    <source>
        <dbReference type="ARBA" id="ARBA00004651"/>
    </source>
</evidence>
<feature type="domain" description="Prepilin type IV endopeptidase peptidase" evidence="8">
    <location>
        <begin position="102"/>
        <end position="205"/>
    </location>
</feature>
<reference evidence="10 11" key="1">
    <citation type="submission" date="2016-02" db="EMBL/GenBank/DDBJ databases">
        <title>Genome sequence of Clostridium colicanis DSM 13634.</title>
        <authorList>
            <person name="Poehlein A."/>
            <person name="Daniel R."/>
        </authorList>
    </citation>
    <scope>NUCLEOTIDE SEQUENCE [LARGE SCALE GENOMIC DNA]</scope>
    <source>
        <strain evidence="10 11">DSM 13634</strain>
    </source>
</reference>
<evidence type="ECO:0000259" key="9">
    <source>
        <dbReference type="Pfam" id="PF06750"/>
    </source>
</evidence>
<protein>
    <submittedName>
        <fullName evidence="10">Type 4 prepilin-like protein leader peptide-processing enzyme</fullName>
    </submittedName>
</protein>
<feature type="transmembrane region" description="Helical" evidence="7">
    <location>
        <begin position="71"/>
        <end position="89"/>
    </location>
</feature>
<dbReference type="Pfam" id="PF06750">
    <property type="entry name" value="A24_N_bact"/>
    <property type="match status" value="1"/>
</dbReference>
<comment type="similarity">
    <text evidence="2">Belongs to the peptidase A24 family.</text>
</comment>
<keyword evidence="5 7" id="KW-1133">Transmembrane helix</keyword>
<sequence>MDRIVIFISGLILGSFLNVCIYRIPHGKSISYPPSHCTNCKIRIKPYDLIPIISYVLLKGRCRYCNNKISIRYPLIELFTGIIFVGVYIKYGLSIKFIKFAVLFCFLIVIGIIDYDTTDVYDNTIIWGGVFGFIFLAINIYLKLPVKTYLLGALVGGVFISIIILLSGGMGWGDAEICTLCGLYLGIKLTILTLFLSLIIGGTLGGILILLKKKSRKDYIPFGPFIVSAAMIAMFLGERILKWYFNILF</sequence>
<dbReference type="GO" id="GO:0004190">
    <property type="term" value="F:aspartic-type endopeptidase activity"/>
    <property type="evidence" value="ECO:0007669"/>
    <property type="project" value="InterPro"/>
</dbReference>
<evidence type="ECO:0000313" key="10">
    <source>
        <dbReference type="EMBL" id="KYH30370.1"/>
    </source>
</evidence>
<comment type="subcellular location">
    <subcellularLocation>
        <location evidence="1">Cell membrane</location>
        <topology evidence="1">Multi-pass membrane protein</topology>
    </subcellularLocation>
</comment>
<feature type="transmembrane region" description="Helical" evidence="7">
    <location>
        <begin position="125"/>
        <end position="142"/>
    </location>
</feature>
<accession>A0A151AS10</accession>
<feature type="transmembrane region" description="Helical" evidence="7">
    <location>
        <begin position="189"/>
        <end position="211"/>
    </location>
</feature>
<evidence type="ECO:0000256" key="5">
    <source>
        <dbReference type="ARBA" id="ARBA00022989"/>
    </source>
</evidence>
<comment type="caution">
    <text evidence="10">The sequence shown here is derived from an EMBL/GenBank/DDBJ whole genome shotgun (WGS) entry which is preliminary data.</text>
</comment>
<dbReference type="InterPro" id="IPR000045">
    <property type="entry name" value="Prepilin_IV_endopep_pep"/>
</dbReference>
<dbReference type="Proteomes" id="UP000075374">
    <property type="component" value="Unassembled WGS sequence"/>
</dbReference>
<keyword evidence="3" id="KW-1003">Cell membrane</keyword>